<reference evidence="2" key="1">
    <citation type="submission" date="2011-04" db="EMBL/GenBank/DDBJ databases">
        <title>The complete genome of plasmid of Treponema succinifaciens DSM 2489.</title>
        <authorList>
            <person name="Lucas S."/>
            <person name="Copeland A."/>
            <person name="Lapidus A."/>
            <person name="Bruce D."/>
            <person name="Goodwin L."/>
            <person name="Pitluck S."/>
            <person name="Peters L."/>
            <person name="Kyrpides N."/>
            <person name="Mavromatis K."/>
            <person name="Ivanova N."/>
            <person name="Ovchinnikova G."/>
            <person name="Teshima H."/>
            <person name="Detter J.C."/>
            <person name="Tapia R."/>
            <person name="Han C."/>
            <person name="Land M."/>
            <person name="Hauser L."/>
            <person name="Markowitz V."/>
            <person name="Cheng J.-F."/>
            <person name="Hugenholtz P."/>
            <person name="Woyke T."/>
            <person name="Wu D."/>
            <person name="Gronow S."/>
            <person name="Wellnitz S."/>
            <person name="Brambilla E."/>
            <person name="Klenk H.-P."/>
            <person name="Eisen J.A."/>
        </authorList>
    </citation>
    <scope>NUCLEOTIDE SEQUENCE [LARGE SCALE GENOMIC DNA]</scope>
    <source>
        <strain evidence="2">ATCC 33096 / DSM 2489 / 6091</strain>
        <plasmid evidence="2">Plasmid pTRESU01</plasmid>
    </source>
</reference>
<gene>
    <name evidence="1" type="ordered locus">Tresu_2632</name>
</gene>
<dbReference type="EMBL" id="CP002632">
    <property type="protein sequence ID" value="AEB15493.1"/>
    <property type="molecule type" value="Genomic_DNA"/>
</dbReference>
<evidence type="ECO:0000313" key="1">
    <source>
        <dbReference type="EMBL" id="AEB15493.1"/>
    </source>
</evidence>
<protein>
    <submittedName>
        <fullName evidence="1">Uncharacterized protein</fullName>
    </submittedName>
</protein>
<keyword evidence="1" id="KW-0614">Plasmid</keyword>
<keyword evidence="2" id="KW-1185">Reference proteome</keyword>
<dbReference type="HOGENOM" id="CLU_1685803_0_0_12"/>
<evidence type="ECO:0000313" key="2">
    <source>
        <dbReference type="Proteomes" id="UP000006852"/>
    </source>
</evidence>
<dbReference type="RefSeq" id="WP_013702741.1">
    <property type="nucleotide sequence ID" value="NC_015386.1"/>
</dbReference>
<proteinExistence type="predicted"/>
<dbReference type="Proteomes" id="UP000006852">
    <property type="component" value="Plasmid pTRESU01"/>
</dbReference>
<sequence length="156" mass="18015">MKIIKENDLYSLFDITQQNNKLVIKGITGAPRTNDIPENLFSYITFHIANVPEILKGLDFVFHAPDGRGEDYKISANGDILSVISYTDPVLRMASIVTYKNNEDIKDMLDFNLTGFTFPANESERVYTPAMLWFTKQLKKIYNDWQKDHPEYAKIK</sequence>
<name>F2NYJ4_TRES6</name>
<dbReference type="GeneID" id="302999730"/>
<dbReference type="AlphaFoldDB" id="F2NYJ4"/>
<organism evidence="1 2">
    <name type="scientific">Treponema succinifaciens (strain ATCC 33096 / DSM 2489 / 6091)</name>
    <dbReference type="NCBI Taxonomy" id="869209"/>
    <lineage>
        <taxon>Bacteria</taxon>
        <taxon>Pseudomonadati</taxon>
        <taxon>Spirochaetota</taxon>
        <taxon>Spirochaetia</taxon>
        <taxon>Spirochaetales</taxon>
        <taxon>Treponemataceae</taxon>
        <taxon>Treponema</taxon>
    </lineage>
</organism>
<geneLocation type="plasmid" evidence="1 2">
    <name>pTRESU01</name>
</geneLocation>
<accession>F2NYJ4</accession>
<dbReference type="KEGG" id="tsu:Tresu_2632"/>